<protein>
    <submittedName>
        <fullName evidence="2">Uncharacterized protein</fullName>
    </submittedName>
</protein>
<comment type="caution">
    <text evidence="2">The sequence shown here is derived from an EMBL/GenBank/DDBJ whole genome shotgun (WGS) entry which is preliminary data.</text>
</comment>
<proteinExistence type="predicted"/>
<keyword evidence="3" id="KW-1185">Reference proteome</keyword>
<reference evidence="2 3" key="1">
    <citation type="submission" date="2017-04" db="EMBL/GenBank/DDBJ databases">
        <title>Draft genome sequence of Tuber borchii Vittad., a whitish edible truffle.</title>
        <authorList>
            <consortium name="DOE Joint Genome Institute"/>
            <person name="Murat C."/>
            <person name="Kuo A."/>
            <person name="Barry K.W."/>
            <person name="Clum A."/>
            <person name="Dockter R.B."/>
            <person name="Fauchery L."/>
            <person name="Iotti M."/>
            <person name="Kohler A."/>
            <person name="Labutti K."/>
            <person name="Lindquist E.A."/>
            <person name="Lipzen A."/>
            <person name="Ohm R.A."/>
            <person name="Wang M."/>
            <person name="Grigoriev I.V."/>
            <person name="Zambonelli A."/>
            <person name="Martin F.M."/>
        </authorList>
    </citation>
    <scope>NUCLEOTIDE SEQUENCE [LARGE SCALE GENOMIC DNA]</scope>
    <source>
        <strain evidence="2 3">Tbo3840</strain>
    </source>
</reference>
<keyword evidence="1" id="KW-0812">Transmembrane</keyword>
<name>A0A2T6ZP01_TUBBO</name>
<keyword evidence="1" id="KW-1133">Transmembrane helix</keyword>
<evidence type="ECO:0000313" key="3">
    <source>
        <dbReference type="Proteomes" id="UP000244722"/>
    </source>
</evidence>
<evidence type="ECO:0000256" key="1">
    <source>
        <dbReference type="SAM" id="Phobius"/>
    </source>
</evidence>
<keyword evidence="1" id="KW-0472">Membrane</keyword>
<sequence>MITVSTWVDMIIEIFAKGTFTKLHFKIGSIALDLGVVFLRQIIRARRLGRKSTDGAQRYFSGEDFTPAWSRELEFEQTSNDLLIACGFFFSSLSFLYFFYFLAPGRLGFFPFVPWSSGCSFG</sequence>
<gene>
    <name evidence="2" type="ORF">B9Z19DRAFT_1194193</name>
</gene>
<dbReference type="Proteomes" id="UP000244722">
    <property type="component" value="Unassembled WGS sequence"/>
</dbReference>
<evidence type="ECO:0000313" key="2">
    <source>
        <dbReference type="EMBL" id="PUU77212.1"/>
    </source>
</evidence>
<feature type="transmembrane region" description="Helical" evidence="1">
    <location>
        <begin position="82"/>
        <end position="103"/>
    </location>
</feature>
<dbReference type="EMBL" id="NESQ01000159">
    <property type="protein sequence ID" value="PUU77212.1"/>
    <property type="molecule type" value="Genomic_DNA"/>
</dbReference>
<organism evidence="2 3">
    <name type="scientific">Tuber borchii</name>
    <name type="common">White truffle</name>
    <dbReference type="NCBI Taxonomy" id="42251"/>
    <lineage>
        <taxon>Eukaryota</taxon>
        <taxon>Fungi</taxon>
        <taxon>Dikarya</taxon>
        <taxon>Ascomycota</taxon>
        <taxon>Pezizomycotina</taxon>
        <taxon>Pezizomycetes</taxon>
        <taxon>Pezizales</taxon>
        <taxon>Tuberaceae</taxon>
        <taxon>Tuber</taxon>
    </lineage>
</organism>
<accession>A0A2T6ZP01</accession>
<dbReference type="AlphaFoldDB" id="A0A2T6ZP01"/>